<dbReference type="Proteomes" id="UP000002320">
    <property type="component" value="Unassembled WGS sequence"/>
</dbReference>
<dbReference type="InterPro" id="IPR001251">
    <property type="entry name" value="CRAL-TRIO_dom"/>
</dbReference>
<dbReference type="EnsemblMetazoa" id="CPIJ018182-RA">
    <property type="protein sequence ID" value="CPIJ018182-PA"/>
    <property type="gene ID" value="CPIJ018182"/>
</dbReference>
<proteinExistence type="predicted"/>
<dbReference type="CDD" id="cd00170">
    <property type="entry name" value="SEC14"/>
    <property type="match status" value="1"/>
</dbReference>
<dbReference type="InterPro" id="IPR011074">
    <property type="entry name" value="CRAL/TRIO_N_dom"/>
</dbReference>
<dbReference type="Gene3D" id="3.40.525.10">
    <property type="entry name" value="CRAL-TRIO lipid binding domain"/>
    <property type="match status" value="1"/>
</dbReference>
<dbReference type="InterPro" id="IPR036273">
    <property type="entry name" value="CRAL/TRIO_N_dom_sf"/>
</dbReference>
<feature type="domain" description="CRAL/TRIO N-terminal" evidence="1">
    <location>
        <begin position="63"/>
        <end position="88"/>
    </location>
</feature>
<dbReference type="PANTHER" id="PTHR10174:SF166">
    <property type="entry name" value="LD40136P"/>
    <property type="match status" value="1"/>
</dbReference>
<sequence length="309" mass="35567">MSPVLNGQRSIFSQEVYRSSLEPKYQIIARNELHEDEFSRDAALAQMREFIAKHPQIKNCRMDSVFLLRFLRNRKFNVQAACDAVVRYLTIIAQSPEYFDIDPHHSEQLIKERLVVPLGEDAEGRLVLLIRYGQFNAQQHTPEQQISLISLAIETYFDHEQYHVTGLVYVIDYFGLSMAHIGAITLPKFRVIKATNGEMKMIRVKKVHVLRVPSLGAKLAELWISIMPRKLQQRFKSQEVGADFEVRAGVRPRRLHRIHQIFSNFYLESESVKSGIFGELSVISCIQSRSCLQSMDSKSLEGTRLCSPD</sequence>
<accession>B0XFC0</accession>
<name>B0XFC0_CULQU</name>
<dbReference type="AlphaFoldDB" id="B0XFC0"/>
<protein>
    <recommendedName>
        <fullName evidence="1">CRAL/TRIO N-terminal domain-containing protein</fullName>
    </recommendedName>
</protein>
<dbReference type="eggNOG" id="KOG1471">
    <property type="taxonomic scope" value="Eukaryota"/>
</dbReference>
<dbReference type="EMBL" id="DS232913">
    <property type="protein sequence ID" value="EDS26693.1"/>
    <property type="molecule type" value="Genomic_DNA"/>
</dbReference>
<dbReference type="VEuPathDB" id="VectorBase:CQUJHB006574"/>
<keyword evidence="4" id="KW-1185">Reference proteome</keyword>
<evidence type="ECO:0000259" key="1">
    <source>
        <dbReference type="SMART" id="SM01100"/>
    </source>
</evidence>
<dbReference type="InParanoid" id="B0XFC0"/>
<dbReference type="SUPFAM" id="SSF52087">
    <property type="entry name" value="CRAL/TRIO domain"/>
    <property type="match status" value="1"/>
</dbReference>
<dbReference type="SUPFAM" id="SSF46938">
    <property type="entry name" value="CRAL/TRIO N-terminal domain"/>
    <property type="match status" value="1"/>
</dbReference>
<evidence type="ECO:0000313" key="2">
    <source>
        <dbReference type="EMBL" id="EDS26693.1"/>
    </source>
</evidence>
<dbReference type="HOGENOM" id="CLU_046597_2_0_1"/>
<dbReference type="STRING" id="7176.B0XFC0"/>
<evidence type="ECO:0000313" key="4">
    <source>
        <dbReference type="Proteomes" id="UP000002320"/>
    </source>
</evidence>
<dbReference type="InterPro" id="IPR036865">
    <property type="entry name" value="CRAL-TRIO_dom_sf"/>
</dbReference>
<dbReference type="Pfam" id="PF00650">
    <property type="entry name" value="CRAL_TRIO"/>
    <property type="match status" value="1"/>
</dbReference>
<dbReference type="GO" id="GO:0016020">
    <property type="term" value="C:membrane"/>
    <property type="evidence" value="ECO:0007669"/>
    <property type="project" value="TreeGrafter"/>
</dbReference>
<reference evidence="3" key="2">
    <citation type="submission" date="2021-02" db="UniProtKB">
        <authorList>
            <consortium name="EnsemblMetazoa"/>
        </authorList>
    </citation>
    <scope>IDENTIFICATION</scope>
    <source>
        <strain evidence="3">JHB</strain>
    </source>
</reference>
<dbReference type="VEuPathDB" id="VectorBase:CPIJ018182"/>
<dbReference type="Gene3D" id="1.10.8.20">
    <property type="entry name" value="N-terminal domain of phosphatidylinositol transfer protein sec14p"/>
    <property type="match status" value="1"/>
</dbReference>
<dbReference type="OrthoDB" id="1434354at2759"/>
<reference evidence="2" key="1">
    <citation type="submission" date="2007-03" db="EMBL/GenBank/DDBJ databases">
        <title>Annotation of Culex pipiens quinquefasciatus.</title>
        <authorList>
            <consortium name="The Broad Institute Genome Sequencing Platform"/>
            <person name="Atkinson P.W."/>
            <person name="Hemingway J."/>
            <person name="Christensen B.M."/>
            <person name="Higgs S."/>
            <person name="Kodira C."/>
            <person name="Hannick L."/>
            <person name="Megy K."/>
            <person name="O'Leary S."/>
            <person name="Pearson M."/>
            <person name="Haas B.J."/>
            <person name="Mauceli E."/>
            <person name="Wortman J.R."/>
            <person name="Lee N.H."/>
            <person name="Guigo R."/>
            <person name="Stanke M."/>
            <person name="Alvarado L."/>
            <person name="Amedeo P."/>
            <person name="Antoine C.H."/>
            <person name="Arensburger P."/>
            <person name="Bidwell S.L."/>
            <person name="Crawford M."/>
            <person name="Camaro F."/>
            <person name="Devon K."/>
            <person name="Engels R."/>
            <person name="Hammond M."/>
            <person name="Howarth C."/>
            <person name="Koehrsen M."/>
            <person name="Lawson D."/>
            <person name="Montgomery P."/>
            <person name="Nene V."/>
            <person name="Nusbaum C."/>
            <person name="Puiu D."/>
            <person name="Romero-Severson J."/>
            <person name="Severson D.W."/>
            <person name="Shumway M."/>
            <person name="Sisk P."/>
            <person name="Stolte C."/>
            <person name="Zeng Q."/>
            <person name="Eisenstadt E."/>
            <person name="Fraser-Liggett C."/>
            <person name="Strausberg R."/>
            <person name="Galagan J."/>
            <person name="Birren B."/>
            <person name="Collins F.H."/>
        </authorList>
    </citation>
    <scope>NUCLEOTIDE SEQUENCE [LARGE SCALE GENOMIC DNA]</scope>
    <source>
        <strain evidence="2">JHB</strain>
    </source>
</reference>
<dbReference type="KEGG" id="cqu:CpipJ_CPIJ018182"/>
<organism>
    <name type="scientific">Culex quinquefasciatus</name>
    <name type="common">Southern house mosquito</name>
    <name type="synonym">Culex pungens</name>
    <dbReference type="NCBI Taxonomy" id="7176"/>
    <lineage>
        <taxon>Eukaryota</taxon>
        <taxon>Metazoa</taxon>
        <taxon>Ecdysozoa</taxon>
        <taxon>Arthropoda</taxon>
        <taxon>Hexapoda</taxon>
        <taxon>Insecta</taxon>
        <taxon>Pterygota</taxon>
        <taxon>Neoptera</taxon>
        <taxon>Endopterygota</taxon>
        <taxon>Diptera</taxon>
        <taxon>Nematocera</taxon>
        <taxon>Culicoidea</taxon>
        <taxon>Culicidae</taxon>
        <taxon>Culicinae</taxon>
        <taxon>Culicini</taxon>
        <taxon>Culex</taxon>
        <taxon>Culex</taxon>
    </lineage>
</organism>
<evidence type="ECO:0000313" key="3">
    <source>
        <dbReference type="EnsemblMetazoa" id="CPIJ018182-PA"/>
    </source>
</evidence>
<dbReference type="SMART" id="SM01100">
    <property type="entry name" value="CRAL_TRIO_N"/>
    <property type="match status" value="1"/>
</dbReference>
<dbReference type="PANTHER" id="PTHR10174">
    <property type="entry name" value="ALPHA-TOCOPHEROL TRANSFER PROTEIN-RELATED"/>
    <property type="match status" value="1"/>
</dbReference>
<gene>
    <name evidence="3" type="primary">6052003</name>
    <name evidence="2" type="ORF">CpipJ_CPIJ018182</name>
</gene>
<dbReference type="GO" id="GO:1902936">
    <property type="term" value="F:phosphatidylinositol bisphosphate binding"/>
    <property type="evidence" value="ECO:0007669"/>
    <property type="project" value="TreeGrafter"/>
</dbReference>